<dbReference type="GO" id="GO:0110031">
    <property type="term" value="P:negative regulation of G2/MI transition of meiotic cell cycle"/>
    <property type="evidence" value="ECO:0007669"/>
    <property type="project" value="TreeGrafter"/>
</dbReference>
<keyword evidence="14" id="KW-0472">Membrane</keyword>
<keyword evidence="2" id="KW-0723">Serine/threonine-protein kinase</keyword>
<dbReference type="PANTHER" id="PTHR11042">
    <property type="entry name" value="EUKARYOTIC TRANSLATION INITIATION FACTOR 2-ALPHA KINASE EIF2-ALPHA KINASE -RELATED"/>
    <property type="match status" value="1"/>
</dbReference>
<dbReference type="Gene3D" id="3.30.200.20">
    <property type="entry name" value="Phosphorylase Kinase, domain 1"/>
    <property type="match status" value="1"/>
</dbReference>
<dbReference type="GO" id="GO:0005634">
    <property type="term" value="C:nucleus"/>
    <property type="evidence" value="ECO:0007669"/>
    <property type="project" value="TreeGrafter"/>
</dbReference>
<keyword evidence="5 13" id="KW-0547">Nucleotide-binding</keyword>
<feature type="transmembrane region" description="Helical" evidence="14">
    <location>
        <begin position="814"/>
        <end position="834"/>
    </location>
</feature>
<evidence type="ECO:0000313" key="16">
    <source>
        <dbReference type="EMBL" id="CAF1063172.1"/>
    </source>
</evidence>
<dbReference type="GO" id="GO:0046872">
    <property type="term" value="F:metal ion binding"/>
    <property type="evidence" value="ECO:0007669"/>
    <property type="project" value="UniProtKB-KW"/>
</dbReference>
<sequence length="973" mass="112159">MTTETELIFSPERTSNSSFHVFSSKKISRRRIPINQPPKPVSCRVYRYFTPAATRVANAVSVSSKTFGVALESPFYTKTIASTYWDQCFEHLECLGRGSFAEVYKVRHKEDDQLYAIKRSLTKFRGKSDRDQKLKEVRFHETLATHQNILKIIHAWEERERLYIQTELCRGNLLEYATEHQITQPMVWHFLYQTSQALDFLHSLFYVHMDVKPENILITNDGILKLCDFGIVHDLRSPSTLAQDGDARYLAFEVLSGMISPAADVFSLGLAALELVSDYDMPVNGDVWTDIRELRLPNEIVSVLTDLELKELLFRMIHSNYQSRPTAKQVLDSPTIREEICKMISPFAFDQHRHERTLSPMHESDSLISHGCRTPIKKAKRPPNYGGYHDEHSEDEMKQLSIHDHSQLTPPPPPVTGDPLRIRLFPTDSDDETNENHVYFRKSPLKFKFDTSCYAYRYLNTLKIHSALPSAIPTGIPTIGCMAQIINTSNSADYQSMIRSTTPSEDEDHFLTPSSDINFSQLNGVVHQFTSIEINPNDNDSVNTDDLSQSTTRLIPQYETYLNLSTSSSETSLARPLLNGKTHSTPLYTEDVKIKSPTDSTHPLKSNYYSFIKIYFMDMFMSAFVITPLVNIHWRGAWDLLDIYLLPEHPHTSALVSLAIGLFVLYLIYLMQNFLQNFYEKHRKNLRGQIMARFYTLIVAFAYINQWRGLWNLLDLTSNNWYRLTIETLISIVVLLCMKAVYNLNSAPFLIATDTEHYFLVDSKFVVSTRRFWQYTCDFTVYELVEAPFIVIAWRGLYNLSDIYIYPDNKTMSMLISFAIGYSLFFLLALLQIPIIQCFMKKTPQILYTILSNVFHLMAFVSVVQIWRSLWLICEQYINIPGYHHSTLWLCYVAAFIVLTCIFTACSLNGPAGTKESYMDDQPVFLFKFDYFSTLLKKQSDRLKSQKANDLGSDLSSTETIVSNESPYRFKPP</sequence>
<keyword evidence="4" id="KW-0479">Metal-binding</keyword>
<evidence type="ECO:0000256" key="1">
    <source>
        <dbReference type="ARBA" id="ARBA00012513"/>
    </source>
</evidence>
<dbReference type="GO" id="GO:0005737">
    <property type="term" value="C:cytoplasm"/>
    <property type="evidence" value="ECO:0007669"/>
    <property type="project" value="TreeGrafter"/>
</dbReference>
<dbReference type="InterPro" id="IPR050339">
    <property type="entry name" value="CC_SR_Kinase"/>
</dbReference>
<dbReference type="Gene3D" id="1.10.510.10">
    <property type="entry name" value="Transferase(Phosphotransferase) domain 1"/>
    <property type="match status" value="1"/>
</dbReference>
<evidence type="ECO:0000256" key="2">
    <source>
        <dbReference type="ARBA" id="ARBA00022527"/>
    </source>
</evidence>
<dbReference type="PROSITE" id="PS00107">
    <property type="entry name" value="PROTEIN_KINASE_ATP"/>
    <property type="match status" value="1"/>
</dbReference>
<evidence type="ECO:0000256" key="14">
    <source>
        <dbReference type="SAM" id="Phobius"/>
    </source>
</evidence>
<dbReference type="PROSITE" id="PS50011">
    <property type="entry name" value="PROTEIN_KINASE_DOM"/>
    <property type="match status" value="1"/>
</dbReference>
<dbReference type="EMBL" id="CAJNOJ010000083">
    <property type="protein sequence ID" value="CAF1063172.1"/>
    <property type="molecule type" value="Genomic_DNA"/>
</dbReference>
<comment type="catalytic activity">
    <reaction evidence="11">
        <text>L-threonyl-[protein] + ATP = O-phospho-L-threonyl-[protein] + ADP + H(+)</text>
        <dbReference type="Rhea" id="RHEA:46608"/>
        <dbReference type="Rhea" id="RHEA-COMP:11060"/>
        <dbReference type="Rhea" id="RHEA-COMP:11605"/>
        <dbReference type="ChEBI" id="CHEBI:15378"/>
        <dbReference type="ChEBI" id="CHEBI:30013"/>
        <dbReference type="ChEBI" id="CHEBI:30616"/>
        <dbReference type="ChEBI" id="CHEBI:61977"/>
        <dbReference type="ChEBI" id="CHEBI:456216"/>
        <dbReference type="EC" id="2.7.11.1"/>
    </reaction>
</comment>
<dbReference type="PANTHER" id="PTHR11042:SF183">
    <property type="entry name" value="MEMBRANE-ASSOCIATED TYROSINE- AND THREONINE-SPECIFIC CDC2-INHIBITORY KINASE"/>
    <property type="match status" value="1"/>
</dbReference>
<comment type="catalytic activity">
    <reaction evidence="12">
        <text>L-seryl-[protein] + ATP = O-phospho-L-seryl-[protein] + ADP + H(+)</text>
        <dbReference type="Rhea" id="RHEA:17989"/>
        <dbReference type="Rhea" id="RHEA-COMP:9863"/>
        <dbReference type="Rhea" id="RHEA-COMP:11604"/>
        <dbReference type="ChEBI" id="CHEBI:15378"/>
        <dbReference type="ChEBI" id="CHEBI:29999"/>
        <dbReference type="ChEBI" id="CHEBI:30616"/>
        <dbReference type="ChEBI" id="CHEBI:83421"/>
        <dbReference type="ChEBI" id="CHEBI:456216"/>
        <dbReference type="EC" id="2.7.11.1"/>
    </reaction>
</comment>
<evidence type="ECO:0000313" key="17">
    <source>
        <dbReference type="Proteomes" id="UP000663852"/>
    </source>
</evidence>
<feature type="binding site" evidence="13">
    <location>
        <position position="118"/>
    </location>
    <ligand>
        <name>ATP</name>
        <dbReference type="ChEBI" id="CHEBI:30616"/>
    </ligand>
</feature>
<dbReference type="Proteomes" id="UP000663852">
    <property type="component" value="Unassembled WGS sequence"/>
</dbReference>
<dbReference type="Pfam" id="PF00069">
    <property type="entry name" value="Pkinase"/>
    <property type="match status" value="1"/>
</dbReference>
<feature type="transmembrane region" description="Helical" evidence="14">
    <location>
        <begin position="772"/>
        <end position="794"/>
    </location>
</feature>
<keyword evidence="6" id="KW-0418">Kinase</keyword>
<evidence type="ECO:0000256" key="13">
    <source>
        <dbReference type="PROSITE-ProRule" id="PRU10141"/>
    </source>
</evidence>
<feature type="transmembrane region" description="Helical" evidence="14">
    <location>
        <begin position="654"/>
        <end position="671"/>
    </location>
</feature>
<dbReference type="SUPFAM" id="SSF56112">
    <property type="entry name" value="Protein kinase-like (PK-like)"/>
    <property type="match status" value="1"/>
</dbReference>
<organism evidence="16 17">
    <name type="scientific">Adineta ricciae</name>
    <name type="common">Rotifer</name>
    <dbReference type="NCBI Taxonomy" id="249248"/>
    <lineage>
        <taxon>Eukaryota</taxon>
        <taxon>Metazoa</taxon>
        <taxon>Spiralia</taxon>
        <taxon>Gnathifera</taxon>
        <taxon>Rotifera</taxon>
        <taxon>Eurotatoria</taxon>
        <taxon>Bdelloidea</taxon>
        <taxon>Adinetida</taxon>
        <taxon>Adinetidae</taxon>
        <taxon>Adineta</taxon>
    </lineage>
</organism>
<evidence type="ECO:0000256" key="10">
    <source>
        <dbReference type="ARBA" id="ARBA00037982"/>
    </source>
</evidence>
<keyword evidence="3" id="KW-0808">Transferase</keyword>
<evidence type="ECO:0000256" key="6">
    <source>
        <dbReference type="ARBA" id="ARBA00022777"/>
    </source>
</evidence>
<evidence type="ECO:0000256" key="7">
    <source>
        <dbReference type="ARBA" id="ARBA00022840"/>
    </source>
</evidence>
<dbReference type="OrthoDB" id="45313at2759"/>
<evidence type="ECO:0000256" key="3">
    <source>
        <dbReference type="ARBA" id="ARBA00022679"/>
    </source>
</evidence>
<feature type="transmembrane region" description="Helical" evidence="14">
    <location>
        <begin position="887"/>
        <end position="908"/>
    </location>
</feature>
<reference evidence="16" key="1">
    <citation type="submission" date="2021-02" db="EMBL/GenBank/DDBJ databases">
        <authorList>
            <person name="Nowell W R."/>
        </authorList>
    </citation>
    <scope>NUCLEOTIDE SEQUENCE</scope>
</reference>
<dbReference type="GO" id="GO:0004674">
    <property type="term" value="F:protein serine/threonine kinase activity"/>
    <property type="evidence" value="ECO:0007669"/>
    <property type="project" value="UniProtKB-KW"/>
</dbReference>
<gene>
    <name evidence="16" type="ORF">EDS130_LOCUS18026</name>
</gene>
<evidence type="ECO:0000256" key="12">
    <source>
        <dbReference type="ARBA" id="ARBA00048679"/>
    </source>
</evidence>
<evidence type="ECO:0000256" key="9">
    <source>
        <dbReference type="ARBA" id="ARBA00023306"/>
    </source>
</evidence>
<evidence type="ECO:0000256" key="4">
    <source>
        <dbReference type="ARBA" id="ARBA00022723"/>
    </source>
</evidence>
<dbReference type="EC" id="2.7.11.1" evidence="1"/>
<comment type="caution">
    <text evidence="16">The sequence shown here is derived from an EMBL/GenBank/DDBJ whole genome shotgun (WGS) entry which is preliminary data.</text>
</comment>
<feature type="transmembrane region" description="Helical" evidence="14">
    <location>
        <begin position="846"/>
        <end position="867"/>
    </location>
</feature>
<evidence type="ECO:0000256" key="5">
    <source>
        <dbReference type="ARBA" id="ARBA00022741"/>
    </source>
</evidence>
<keyword evidence="9" id="KW-0131">Cell cycle</keyword>
<dbReference type="InterPro" id="IPR032751">
    <property type="entry name" value="Fuseless"/>
</dbReference>
<dbReference type="InterPro" id="IPR017441">
    <property type="entry name" value="Protein_kinase_ATP_BS"/>
</dbReference>
<dbReference type="Pfam" id="PF15993">
    <property type="entry name" value="Fuseless"/>
    <property type="match status" value="1"/>
</dbReference>
<dbReference type="AlphaFoldDB" id="A0A814LC97"/>
<keyword evidence="14" id="KW-0812">Transmembrane</keyword>
<protein>
    <recommendedName>
        <fullName evidence="1">non-specific serine/threonine protein kinase</fullName>
        <ecNumber evidence="1">2.7.11.1</ecNumber>
    </recommendedName>
</protein>
<dbReference type="SMART" id="SM00220">
    <property type="entry name" value="S_TKc"/>
    <property type="match status" value="1"/>
</dbReference>
<keyword evidence="7 13" id="KW-0067">ATP-binding</keyword>
<feature type="transmembrane region" description="Helical" evidence="14">
    <location>
        <begin position="721"/>
        <end position="742"/>
    </location>
</feature>
<accession>A0A814LC97</accession>
<dbReference type="GO" id="GO:0051321">
    <property type="term" value="P:meiotic cell cycle"/>
    <property type="evidence" value="ECO:0007669"/>
    <property type="project" value="TreeGrafter"/>
</dbReference>
<dbReference type="InterPro" id="IPR011009">
    <property type="entry name" value="Kinase-like_dom_sf"/>
</dbReference>
<comment type="similarity">
    <text evidence="10">Belongs to the protein kinase superfamily. Ser/Thr protein kinase family. GCN2 subfamily.</text>
</comment>
<keyword evidence="8" id="KW-0460">Magnesium</keyword>
<feature type="transmembrane region" description="Helical" evidence="14">
    <location>
        <begin position="692"/>
        <end position="709"/>
    </location>
</feature>
<proteinExistence type="inferred from homology"/>
<keyword evidence="14" id="KW-1133">Transmembrane helix</keyword>
<dbReference type="InterPro" id="IPR008271">
    <property type="entry name" value="Ser/Thr_kinase_AS"/>
</dbReference>
<dbReference type="PROSITE" id="PS00108">
    <property type="entry name" value="PROTEIN_KINASE_ST"/>
    <property type="match status" value="1"/>
</dbReference>
<dbReference type="InterPro" id="IPR000719">
    <property type="entry name" value="Prot_kinase_dom"/>
</dbReference>
<feature type="domain" description="Protein kinase" evidence="15">
    <location>
        <begin position="89"/>
        <end position="336"/>
    </location>
</feature>
<evidence type="ECO:0000256" key="11">
    <source>
        <dbReference type="ARBA" id="ARBA00047899"/>
    </source>
</evidence>
<evidence type="ECO:0000259" key="15">
    <source>
        <dbReference type="PROSITE" id="PS50011"/>
    </source>
</evidence>
<name>A0A814LC97_ADIRI</name>
<dbReference type="GO" id="GO:0005524">
    <property type="term" value="F:ATP binding"/>
    <property type="evidence" value="ECO:0007669"/>
    <property type="project" value="UniProtKB-UniRule"/>
</dbReference>
<evidence type="ECO:0000256" key="8">
    <source>
        <dbReference type="ARBA" id="ARBA00022842"/>
    </source>
</evidence>